<accession>A0AAV8UYA6</accession>
<dbReference type="EMBL" id="JAMWBK010000004">
    <property type="protein sequence ID" value="KAJ8905997.1"/>
    <property type="molecule type" value="Genomic_DNA"/>
</dbReference>
<comment type="caution">
    <text evidence="3">The sequence shown here is derived from an EMBL/GenBank/DDBJ whole genome shotgun (WGS) entry which is preliminary data.</text>
</comment>
<dbReference type="InterPro" id="IPR038437">
    <property type="entry name" value="GINS_Psf3_sf"/>
</dbReference>
<organism evidence="3 4">
    <name type="scientific">Rhodosorus marinus</name>
    <dbReference type="NCBI Taxonomy" id="101924"/>
    <lineage>
        <taxon>Eukaryota</taxon>
        <taxon>Rhodophyta</taxon>
        <taxon>Stylonematophyceae</taxon>
        <taxon>Stylonematales</taxon>
        <taxon>Stylonemataceae</taxon>
        <taxon>Rhodosorus</taxon>
    </lineage>
</organism>
<keyword evidence="4" id="KW-1185">Reference proteome</keyword>
<gene>
    <name evidence="3" type="ORF">NDN08_002497</name>
</gene>
<sequence>MAGTDRDYYDIDDILMAEENIVCTFNVAAKRLGFLDQSADSSHRDVVDGEEDNLSDDGEDEEEEEEEEEVTESNGLERQVAGDLPVDTKVELPYWLAETLARRKFVMMQLPRHYNAKVRNDLRAGPVAVNLSDRSAYFFELGFRLSALLIDDELAEILRKGYAARCWRVVDSAGWEGKVKGLMVAMKKLDSRERHLYMLVTNLINAYGKWKERCAERIGSARKHRKRPYEESTRHYHATRRP</sequence>
<feature type="compositionally biased region" description="Acidic residues" evidence="1">
    <location>
        <begin position="48"/>
        <end position="71"/>
    </location>
</feature>
<dbReference type="Gene3D" id="1.20.58.2050">
    <property type="match status" value="1"/>
</dbReference>
<dbReference type="InterPro" id="IPR055221">
    <property type="entry name" value="PSF3_N"/>
</dbReference>
<dbReference type="InterPro" id="IPR010492">
    <property type="entry name" value="GINS_Psf3"/>
</dbReference>
<dbReference type="GO" id="GO:1902975">
    <property type="term" value="P:mitotic DNA replication initiation"/>
    <property type="evidence" value="ECO:0007669"/>
    <property type="project" value="TreeGrafter"/>
</dbReference>
<feature type="domain" description="DNA replication complex GINS protein PSF3 N-terminal" evidence="2">
    <location>
        <begin position="9"/>
        <end position="41"/>
    </location>
</feature>
<proteinExistence type="predicted"/>
<dbReference type="Proteomes" id="UP001157974">
    <property type="component" value="Unassembled WGS sequence"/>
</dbReference>
<evidence type="ECO:0000313" key="4">
    <source>
        <dbReference type="Proteomes" id="UP001157974"/>
    </source>
</evidence>
<dbReference type="Pfam" id="PF22466">
    <property type="entry name" value="PSF3_N"/>
    <property type="match status" value="1"/>
</dbReference>
<dbReference type="SUPFAM" id="SSF158573">
    <property type="entry name" value="GINS helical bundle-like"/>
    <property type="match status" value="1"/>
</dbReference>
<dbReference type="PANTHER" id="PTHR22768">
    <property type="entry name" value="DNA REPLICATION COMPLEX GINS PROTEIN PSF3"/>
    <property type="match status" value="1"/>
</dbReference>
<evidence type="ECO:0000313" key="3">
    <source>
        <dbReference type="EMBL" id="KAJ8905997.1"/>
    </source>
</evidence>
<protein>
    <recommendedName>
        <fullName evidence="2">DNA replication complex GINS protein PSF3 N-terminal domain-containing protein</fullName>
    </recommendedName>
</protein>
<name>A0AAV8UYA6_9RHOD</name>
<dbReference type="CDD" id="cd21693">
    <property type="entry name" value="GINS_B_Psf3"/>
    <property type="match status" value="1"/>
</dbReference>
<feature type="region of interest" description="Disordered" evidence="1">
    <location>
        <begin position="39"/>
        <end position="78"/>
    </location>
</feature>
<reference evidence="3 4" key="1">
    <citation type="journal article" date="2023" name="Nat. Commun.">
        <title>Origin of minicircular mitochondrial genomes in red algae.</title>
        <authorList>
            <person name="Lee Y."/>
            <person name="Cho C.H."/>
            <person name="Lee Y.M."/>
            <person name="Park S.I."/>
            <person name="Yang J.H."/>
            <person name="West J.A."/>
            <person name="Bhattacharya D."/>
            <person name="Yoon H.S."/>
        </authorList>
    </citation>
    <scope>NUCLEOTIDE SEQUENCE [LARGE SCALE GENOMIC DNA]</scope>
    <source>
        <strain evidence="3 4">CCMP1338</strain>
        <tissue evidence="3">Whole cell</tissue>
    </source>
</reference>
<dbReference type="GO" id="GO:0000811">
    <property type="term" value="C:GINS complex"/>
    <property type="evidence" value="ECO:0007669"/>
    <property type="project" value="TreeGrafter"/>
</dbReference>
<dbReference type="AlphaFoldDB" id="A0AAV8UYA6"/>
<evidence type="ECO:0000259" key="2">
    <source>
        <dbReference type="Pfam" id="PF22466"/>
    </source>
</evidence>
<evidence type="ECO:0000256" key="1">
    <source>
        <dbReference type="SAM" id="MobiDB-lite"/>
    </source>
</evidence>
<dbReference type="PANTHER" id="PTHR22768:SF0">
    <property type="entry name" value="DNA REPLICATION COMPLEX GINS PROTEIN PSF3"/>
    <property type="match status" value="1"/>
</dbReference>
<dbReference type="SUPFAM" id="SSF160059">
    <property type="entry name" value="PriA/YqbF domain"/>
    <property type="match status" value="1"/>
</dbReference>
<dbReference type="InterPro" id="IPR036224">
    <property type="entry name" value="GINS_bundle-like_dom_sf"/>
</dbReference>
<dbReference type="CDD" id="cd11713">
    <property type="entry name" value="GINS_A_psf3"/>
    <property type="match status" value="1"/>
</dbReference>